<organism evidence="1 2">
    <name type="scientific">Mycobacteroides abscessus 21</name>
    <dbReference type="NCBI Taxonomy" id="1299324"/>
    <lineage>
        <taxon>Bacteria</taxon>
        <taxon>Bacillati</taxon>
        <taxon>Actinomycetota</taxon>
        <taxon>Actinomycetes</taxon>
        <taxon>Mycobacteriales</taxon>
        <taxon>Mycobacteriaceae</taxon>
        <taxon>Mycobacteroides</taxon>
        <taxon>Mycobacteroides abscessus</taxon>
    </lineage>
</organism>
<name>A0A829PXT6_9MYCO</name>
<gene>
    <name evidence="1" type="ORF">I543_2760</name>
</gene>
<comment type="caution">
    <text evidence="1">The sequence shown here is derived from an EMBL/GenBank/DDBJ whole genome shotgun (WGS) entry which is preliminary data.</text>
</comment>
<proteinExistence type="predicted"/>
<accession>A0A829PXT6</accession>
<dbReference type="SUPFAM" id="SSF64288">
    <property type="entry name" value="Chorismate lyase-like"/>
    <property type="match status" value="1"/>
</dbReference>
<evidence type="ECO:0000313" key="2">
    <source>
        <dbReference type="Proteomes" id="UP000020103"/>
    </source>
</evidence>
<evidence type="ECO:0000313" key="1">
    <source>
        <dbReference type="EMBL" id="EUA45059.1"/>
    </source>
</evidence>
<reference evidence="1 2" key="1">
    <citation type="submission" date="2013-12" db="EMBL/GenBank/DDBJ databases">
        <authorList>
            <person name="Madinger N."/>
            <person name="Lenaerts A."/>
            <person name="Ordway D."/>
            <person name="DeGroote M.A."/>
            <person name="Parker T."/>
            <person name="Sizemore C."/>
            <person name="Tallon L.J."/>
            <person name="Sadzewicz L.K."/>
            <person name="Sengamalay N."/>
            <person name="Fraser C.M."/>
            <person name="Hine E."/>
            <person name="Shefchek K.A."/>
            <person name="Das S.P."/>
            <person name="Tettelin H."/>
        </authorList>
    </citation>
    <scope>NUCLEOTIDE SEQUENCE [LARGE SCALE GENOMIC DNA]</scope>
    <source>
        <strain evidence="1 2">21</strain>
    </source>
</reference>
<dbReference type="EMBL" id="JAOF01000001">
    <property type="protein sequence ID" value="EUA45059.1"/>
    <property type="molecule type" value="Genomic_DNA"/>
</dbReference>
<dbReference type="Proteomes" id="UP000020103">
    <property type="component" value="Unassembled WGS sequence"/>
</dbReference>
<dbReference type="AlphaFoldDB" id="A0A829PXT6"/>
<protein>
    <submittedName>
        <fullName evidence="1">UTRA domain protein</fullName>
    </submittedName>
</protein>
<dbReference type="InterPro" id="IPR028978">
    <property type="entry name" value="Chorismate_lyase_/UTRA_dom_sf"/>
</dbReference>
<sequence length="65" mass="7132">MMAPTAPPVIAHHLGLAAETPALMVVLRLEDKNGRTIEWIRAFGRPDEPLADEVLDLATRLWSSA</sequence>